<evidence type="ECO:0000313" key="1">
    <source>
        <dbReference type="EMBL" id="NCD71125.1"/>
    </source>
</evidence>
<keyword evidence="2" id="KW-1185">Reference proteome</keyword>
<dbReference type="Gene3D" id="3.20.20.80">
    <property type="entry name" value="Glycosidases"/>
    <property type="match status" value="1"/>
</dbReference>
<accession>A0A966DTX9</accession>
<dbReference type="RefSeq" id="WP_166587101.1">
    <property type="nucleotide sequence ID" value="NZ_WWEO01000044.1"/>
</dbReference>
<sequence length="446" mass="49790">MKIYISSITSAVQLLTNQTNQLVEALTTQGTSNFEVVDGDTTYNVTLAVGIGGPTPPPVSVVPYGVNVHYGQGSGHADYTTDTIPHAIDLITSMKYNFVRADVTTDDFGEPQNPSWLPFFEAALEANLGIFAVISVTAAGSKAPASGKAGDWSQDEYDQLYKDGFKKGAAFMVRHADKISWVELGNELDVIDDKMKLRSGSGTGEPDAPSGSPLRWTSTYNGDTVLWNMDYYGAYFHFIKGLYNGIKYFSPNTKVGMNYAYIHYGLFMRFYDDMIALNNGAKFDFISLHWYNSDEYSTDTSHNASADAVVMEGEAIDRLRMKFIESGRTDIAGISETGFYKNRSNPDNLTDSEFREKIYGEYWNQSEFFFEYELFNEIKQRAGDDDENSLGLIDPDAEDSDIVDAIMARTPFPRTPVTYGQPRIDPCIAWKLLHPRQCPRADDSCF</sequence>
<dbReference type="EMBL" id="WWEO01000044">
    <property type="protein sequence ID" value="NCD71125.1"/>
    <property type="molecule type" value="Genomic_DNA"/>
</dbReference>
<dbReference type="SUPFAM" id="SSF51445">
    <property type="entry name" value="(Trans)glycosidases"/>
    <property type="match status" value="1"/>
</dbReference>
<name>A0A966DTX9_9SPHI</name>
<organism evidence="1 2">
    <name type="scientific">Mucilaginibacter agri</name>
    <dbReference type="NCBI Taxonomy" id="2695265"/>
    <lineage>
        <taxon>Bacteria</taxon>
        <taxon>Pseudomonadati</taxon>
        <taxon>Bacteroidota</taxon>
        <taxon>Sphingobacteriia</taxon>
        <taxon>Sphingobacteriales</taxon>
        <taxon>Sphingobacteriaceae</taxon>
        <taxon>Mucilaginibacter</taxon>
    </lineage>
</organism>
<proteinExistence type="predicted"/>
<protein>
    <submittedName>
        <fullName evidence="1">Uncharacterized protein</fullName>
    </submittedName>
</protein>
<gene>
    <name evidence="1" type="ORF">GSY63_17295</name>
</gene>
<comment type="caution">
    <text evidence="1">The sequence shown here is derived from an EMBL/GenBank/DDBJ whole genome shotgun (WGS) entry which is preliminary data.</text>
</comment>
<evidence type="ECO:0000313" key="2">
    <source>
        <dbReference type="Proteomes" id="UP000638732"/>
    </source>
</evidence>
<dbReference type="Proteomes" id="UP000638732">
    <property type="component" value="Unassembled WGS sequence"/>
</dbReference>
<dbReference type="InterPro" id="IPR017853">
    <property type="entry name" value="GH"/>
</dbReference>
<reference evidence="1" key="1">
    <citation type="submission" date="2020-01" db="EMBL/GenBank/DDBJ databases">
        <authorList>
            <person name="Seo Y.L."/>
        </authorList>
    </citation>
    <scope>NUCLEOTIDE SEQUENCE</scope>
    <source>
        <strain evidence="1">R11</strain>
    </source>
</reference>
<dbReference type="AlphaFoldDB" id="A0A966DTX9"/>
<reference evidence="1" key="2">
    <citation type="submission" date="2020-10" db="EMBL/GenBank/DDBJ databases">
        <title>Mucilaginibacter sp. nov., isolated from soil.</title>
        <authorList>
            <person name="Jeon C.O."/>
        </authorList>
    </citation>
    <scope>NUCLEOTIDE SEQUENCE</scope>
    <source>
        <strain evidence="1">R11</strain>
    </source>
</reference>